<dbReference type="PANTHER" id="PTHR43479">
    <property type="entry name" value="ACREF/ENVCD OPERON REPRESSOR-RELATED"/>
    <property type="match status" value="1"/>
</dbReference>
<dbReference type="InterPro" id="IPR050624">
    <property type="entry name" value="HTH-type_Tx_Regulator"/>
</dbReference>
<dbReference type="InterPro" id="IPR001647">
    <property type="entry name" value="HTH_TetR"/>
</dbReference>
<proteinExistence type="predicted"/>
<accession>A0A1Y1RZN7</accession>
<feature type="DNA-binding region" description="H-T-H motif" evidence="2">
    <location>
        <begin position="32"/>
        <end position="51"/>
    </location>
</feature>
<dbReference type="PROSITE" id="PS01081">
    <property type="entry name" value="HTH_TETR_1"/>
    <property type="match status" value="1"/>
</dbReference>
<dbReference type="STRING" id="1963862.B4O97_06770"/>
<dbReference type="PROSITE" id="PS50977">
    <property type="entry name" value="HTH_TETR_2"/>
    <property type="match status" value="1"/>
</dbReference>
<dbReference type="InterPro" id="IPR009057">
    <property type="entry name" value="Homeodomain-like_sf"/>
</dbReference>
<dbReference type="InterPro" id="IPR023772">
    <property type="entry name" value="DNA-bd_HTH_TetR-type_CS"/>
</dbReference>
<dbReference type="Proteomes" id="UP000192343">
    <property type="component" value="Unassembled WGS sequence"/>
</dbReference>
<dbReference type="PRINTS" id="PR00455">
    <property type="entry name" value="HTHTETR"/>
</dbReference>
<keyword evidence="1 2" id="KW-0238">DNA-binding</keyword>
<evidence type="ECO:0000256" key="2">
    <source>
        <dbReference type="PROSITE-ProRule" id="PRU00335"/>
    </source>
</evidence>
<gene>
    <name evidence="4" type="ORF">B4O97_06770</name>
</gene>
<evidence type="ECO:0000313" key="5">
    <source>
        <dbReference type="Proteomes" id="UP000192343"/>
    </source>
</evidence>
<feature type="domain" description="HTH tetR-type" evidence="3">
    <location>
        <begin position="9"/>
        <end position="69"/>
    </location>
</feature>
<comment type="caution">
    <text evidence="4">The sequence shown here is derived from an EMBL/GenBank/DDBJ whole genome shotgun (WGS) entry which is preliminary data.</text>
</comment>
<dbReference type="EMBL" id="MWQY01000006">
    <property type="protein sequence ID" value="ORC36286.1"/>
    <property type="molecule type" value="Genomic_DNA"/>
</dbReference>
<sequence length="204" mass="23093">MRRTKKEAEQTKESIFQAGIELLAKKGIHETSMSDIARAAGVTRGAIYWHFENKEALLREIHGRLQNFYQSLVDAVRNDSASLTESLNKTVRQLFKKYRKDAAFRRLQDLSIKISVLYAGNDSMANDIIKTEEQDIRLFCEAVNDSPVTKSCTPLQLFMIMESLIGGLLIRQYIRQELLSDEDIDAAVAFIVRGFSGIGEISDN</sequence>
<evidence type="ECO:0000313" key="4">
    <source>
        <dbReference type="EMBL" id="ORC36286.1"/>
    </source>
</evidence>
<name>A0A1Y1RZN7_9SPIO</name>
<keyword evidence="5" id="KW-1185">Reference proteome</keyword>
<evidence type="ECO:0000256" key="1">
    <source>
        <dbReference type="ARBA" id="ARBA00023125"/>
    </source>
</evidence>
<dbReference type="Pfam" id="PF00440">
    <property type="entry name" value="TetR_N"/>
    <property type="match status" value="1"/>
</dbReference>
<dbReference type="SUPFAM" id="SSF46689">
    <property type="entry name" value="Homeodomain-like"/>
    <property type="match status" value="1"/>
</dbReference>
<dbReference type="GO" id="GO:0003677">
    <property type="term" value="F:DNA binding"/>
    <property type="evidence" value="ECO:0007669"/>
    <property type="project" value="UniProtKB-UniRule"/>
</dbReference>
<dbReference type="PANTHER" id="PTHR43479:SF11">
    <property type="entry name" value="ACREF_ENVCD OPERON REPRESSOR-RELATED"/>
    <property type="match status" value="1"/>
</dbReference>
<evidence type="ECO:0000259" key="3">
    <source>
        <dbReference type="PROSITE" id="PS50977"/>
    </source>
</evidence>
<protein>
    <recommendedName>
        <fullName evidence="3">HTH tetR-type domain-containing protein</fullName>
    </recommendedName>
</protein>
<dbReference type="Gene3D" id="1.10.357.10">
    <property type="entry name" value="Tetracycline Repressor, domain 2"/>
    <property type="match status" value="1"/>
</dbReference>
<dbReference type="AlphaFoldDB" id="A0A1Y1RZN7"/>
<organism evidence="4 5">
    <name type="scientific">Marispirochaeta aestuarii</name>
    <dbReference type="NCBI Taxonomy" id="1963862"/>
    <lineage>
        <taxon>Bacteria</taxon>
        <taxon>Pseudomonadati</taxon>
        <taxon>Spirochaetota</taxon>
        <taxon>Spirochaetia</taxon>
        <taxon>Spirochaetales</taxon>
        <taxon>Spirochaetaceae</taxon>
        <taxon>Marispirochaeta</taxon>
    </lineage>
</organism>
<reference evidence="4 5" key="1">
    <citation type="submission" date="2017-03" db="EMBL/GenBank/DDBJ databases">
        <title>Draft Genome sequence of Marispirochaeta sp. strain JC444.</title>
        <authorList>
            <person name="Shivani Y."/>
            <person name="Subhash Y."/>
            <person name="Sasikala C."/>
            <person name="Ramana C."/>
        </authorList>
    </citation>
    <scope>NUCLEOTIDE SEQUENCE [LARGE SCALE GENOMIC DNA]</scope>
    <source>
        <strain evidence="4 5">JC444</strain>
    </source>
</reference>
<dbReference type="OrthoDB" id="362563at2"/>
<dbReference type="RefSeq" id="WP_083049439.1">
    <property type="nucleotide sequence ID" value="NZ_MWQY01000006.1"/>
</dbReference>